<keyword evidence="2" id="KW-1185">Reference proteome</keyword>
<dbReference type="AlphaFoldDB" id="A0AAU9Y3L8"/>
<dbReference type="EMBL" id="CALNXJ010000137">
    <property type="protein sequence ID" value="CAH3166576.1"/>
    <property type="molecule type" value="Genomic_DNA"/>
</dbReference>
<dbReference type="Proteomes" id="UP001159428">
    <property type="component" value="Unassembled WGS sequence"/>
</dbReference>
<feature type="non-terminal residue" evidence="1">
    <location>
        <position position="106"/>
    </location>
</feature>
<comment type="caution">
    <text evidence="1">The sequence shown here is derived from an EMBL/GenBank/DDBJ whole genome shotgun (WGS) entry which is preliminary data.</text>
</comment>
<name>A0AAU9Y3L8_9CNID</name>
<protein>
    <submittedName>
        <fullName evidence="1">Uncharacterized protein</fullName>
    </submittedName>
</protein>
<organism evidence="1 2">
    <name type="scientific">Pocillopora meandrina</name>
    <dbReference type="NCBI Taxonomy" id="46732"/>
    <lineage>
        <taxon>Eukaryota</taxon>
        <taxon>Metazoa</taxon>
        <taxon>Cnidaria</taxon>
        <taxon>Anthozoa</taxon>
        <taxon>Hexacorallia</taxon>
        <taxon>Scleractinia</taxon>
        <taxon>Astrocoeniina</taxon>
        <taxon>Pocilloporidae</taxon>
        <taxon>Pocillopora</taxon>
    </lineage>
</organism>
<evidence type="ECO:0000313" key="2">
    <source>
        <dbReference type="Proteomes" id="UP001159428"/>
    </source>
</evidence>
<gene>
    <name evidence="1" type="ORF">PMEA_00005344</name>
</gene>
<sequence length="106" mass="12455">MKYPQQVKGWKRVPWFDSTRVLSAPKGHYVELKFTMRSTWWNPRPCLQDNYLEIRDGNNRHTHHDPSTQDTDCIFEQNLQPVVPGGSTSVRYQLVATEKNVNYSCE</sequence>
<evidence type="ECO:0000313" key="1">
    <source>
        <dbReference type="EMBL" id="CAH3166576.1"/>
    </source>
</evidence>
<reference evidence="1 2" key="1">
    <citation type="submission" date="2022-05" db="EMBL/GenBank/DDBJ databases">
        <authorList>
            <consortium name="Genoscope - CEA"/>
            <person name="William W."/>
        </authorList>
    </citation>
    <scope>NUCLEOTIDE SEQUENCE [LARGE SCALE GENOMIC DNA]</scope>
</reference>
<accession>A0AAU9Y3L8</accession>
<proteinExistence type="predicted"/>